<sequence>YDVRGVEYTASQDLSMLKEYLPPDFDAFVGAISVRYDPKIPANSIVVAEAWSGLRSYSKSNEARARKPGAQDPQPVEEKARKAAPQHPL</sequence>
<name>A0A7V8NNB8_9BACT</name>
<organism evidence="2 3">
    <name type="scientific">Candidatus Acidiferrum panamense</name>
    <dbReference type="NCBI Taxonomy" id="2741543"/>
    <lineage>
        <taxon>Bacteria</taxon>
        <taxon>Pseudomonadati</taxon>
        <taxon>Acidobacteriota</taxon>
        <taxon>Terriglobia</taxon>
        <taxon>Candidatus Acidiferrales</taxon>
        <taxon>Candidatus Acidiferrum</taxon>
    </lineage>
</organism>
<protein>
    <submittedName>
        <fullName evidence="2">Uncharacterized protein</fullName>
    </submittedName>
</protein>
<keyword evidence="3" id="KW-1185">Reference proteome</keyword>
<evidence type="ECO:0000313" key="3">
    <source>
        <dbReference type="Proteomes" id="UP000567293"/>
    </source>
</evidence>
<evidence type="ECO:0000256" key="1">
    <source>
        <dbReference type="SAM" id="MobiDB-lite"/>
    </source>
</evidence>
<gene>
    <name evidence="2" type="ORF">HRJ53_05950</name>
</gene>
<dbReference type="EMBL" id="JACDQQ010000589">
    <property type="protein sequence ID" value="MBA0084518.1"/>
    <property type="molecule type" value="Genomic_DNA"/>
</dbReference>
<feature type="region of interest" description="Disordered" evidence="1">
    <location>
        <begin position="58"/>
        <end position="89"/>
    </location>
</feature>
<dbReference type="AlphaFoldDB" id="A0A7V8NNB8"/>
<proteinExistence type="predicted"/>
<reference evidence="2" key="1">
    <citation type="submission" date="2020-06" db="EMBL/GenBank/DDBJ databases">
        <title>Legume-microbial interactions unlock mineral nutrients during tropical forest succession.</title>
        <authorList>
            <person name="Epihov D.Z."/>
        </authorList>
    </citation>
    <scope>NUCLEOTIDE SEQUENCE [LARGE SCALE GENOMIC DNA]</scope>
    <source>
        <strain evidence="2">Pan2503</strain>
    </source>
</reference>
<comment type="caution">
    <text evidence="2">The sequence shown here is derived from an EMBL/GenBank/DDBJ whole genome shotgun (WGS) entry which is preliminary data.</text>
</comment>
<dbReference type="Proteomes" id="UP000567293">
    <property type="component" value="Unassembled WGS sequence"/>
</dbReference>
<accession>A0A7V8NNB8</accession>
<feature type="non-terminal residue" evidence="2">
    <location>
        <position position="1"/>
    </location>
</feature>
<evidence type="ECO:0000313" key="2">
    <source>
        <dbReference type="EMBL" id="MBA0084518.1"/>
    </source>
</evidence>